<dbReference type="GO" id="GO:0005096">
    <property type="term" value="F:GTPase activator activity"/>
    <property type="evidence" value="ECO:0007669"/>
    <property type="project" value="InterPro"/>
</dbReference>
<dbReference type="SUPFAM" id="SSF52047">
    <property type="entry name" value="RNI-like"/>
    <property type="match status" value="1"/>
</dbReference>
<dbReference type="PANTHER" id="PTHR46761:SF2">
    <property type="entry name" value="RAN GTPASE-ACTIVATING PROTEIN 1"/>
    <property type="match status" value="1"/>
</dbReference>
<dbReference type="Gene3D" id="3.80.10.10">
    <property type="entry name" value="Ribonuclease Inhibitor"/>
    <property type="match status" value="2"/>
</dbReference>
<keyword evidence="4" id="KW-0539">Nucleus</keyword>
<dbReference type="AlphaFoldDB" id="A0A6A4LRR5"/>
<proteinExistence type="predicted"/>
<comment type="caution">
    <text evidence="7">The sequence shown here is derived from an EMBL/GenBank/DDBJ whole genome shotgun (WGS) entry which is preliminary data.</text>
</comment>
<dbReference type="GO" id="GO:0005634">
    <property type="term" value="C:nucleus"/>
    <property type="evidence" value="ECO:0007669"/>
    <property type="project" value="UniProtKB-SubCell"/>
</dbReference>
<keyword evidence="8" id="KW-1185">Reference proteome</keyword>
<protein>
    <recommendedName>
        <fullName evidence="6">WPP domain-containing protein</fullName>
    </recommendedName>
</protein>
<evidence type="ECO:0000313" key="7">
    <source>
        <dbReference type="EMBL" id="KAE9460605.1"/>
    </source>
</evidence>
<feature type="region of interest" description="Disordered" evidence="5">
    <location>
        <begin position="444"/>
        <end position="489"/>
    </location>
</feature>
<feature type="non-terminal residue" evidence="7">
    <location>
        <position position="1"/>
    </location>
</feature>
<dbReference type="OrthoDB" id="120976at2759"/>
<sequence length="489" mass="53724">MTKNLTTPSIFSRKYGLLTKEEAEEDAKQIESLAFVFANQHHEKEPDGDGSSAVQLYAKESSKLMLEVLKRGPITKEAEEVMISEKVKASGEIIFDISGGRRAFIDAEEAEELLKPLRQPGNKYYKICFSNRSFGLDAAHVVEPILSSLRDQLTEVDLSDFIAGRPEDEAIEVMNIFSSALEGCELRSQNNLEELYLMNDGISEEAARAVCELIPSTKRLRILQFHNNMTGDEGAIAISELVEQSPLLEDFRCSSTRVDSEGGVALANALGKCSRLKKLDLRDNMFGVEAGVALSKALLGFSDLTEIYLSYLNLEDEGSKTLANALIKSAPSLEVLDMAGNDITIKAVPDLAACIAAKQFLTKLNLAENELKDDGTILIAKVLEEGHGQLSEVDLSANGIRRAGARVLAQVVVQKPGFKLLNLNSNFISDEGVDELKEIFKRAPDMLGPLDENDPEGEDLDEEDEEEGAADHEDELESKLKDLKIKPEE</sequence>
<dbReference type="Proteomes" id="UP000428333">
    <property type="component" value="Linkage Group LG04"/>
</dbReference>
<reference evidence="7 8" key="1">
    <citation type="journal article" date="2019" name="Genome Biol. Evol.">
        <title>The Rhododendron genome and chromosomal organization provide insight into shared whole-genome duplications across the heath family (Ericaceae).</title>
        <authorList>
            <person name="Soza V.L."/>
            <person name="Lindsley D."/>
            <person name="Waalkes A."/>
            <person name="Ramage E."/>
            <person name="Patwardhan R.P."/>
            <person name="Burton J.N."/>
            <person name="Adey A."/>
            <person name="Kumar A."/>
            <person name="Qiu R."/>
            <person name="Shendure J."/>
            <person name="Hall B."/>
        </authorList>
    </citation>
    <scope>NUCLEOTIDE SEQUENCE [LARGE SCALE GENOMIC DNA]</scope>
    <source>
        <strain evidence="7">RSF 1966-606</strain>
    </source>
</reference>
<dbReference type="InterPro" id="IPR001611">
    <property type="entry name" value="Leu-rich_rpt"/>
</dbReference>
<dbReference type="GO" id="GO:0005737">
    <property type="term" value="C:cytoplasm"/>
    <property type="evidence" value="ECO:0007669"/>
    <property type="project" value="UniProtKB-SubCell"/>
</dbReference>
<evidence type="ECO:0000256" key="4">
    <source>
        <dbReference type="ARBA" id="ARBA00023242"/>
    </source>
</evidence>
<dbReference type="InterPro" id="IPR025265">
    <property type="entry name" value="WPP_dom"/>
</dbReference>
<dbReference type="EMBL" id="QEFC01001002">
    <property type="protein sequence ID" value="KAE9460605.1"/>
    <property type="molecule type" value="Genomic_DNA"/>
</dbReference>
<feature type="compositionally biased region" description="Basic and acidic residues" evidence="5">
    <location>
        <begin position="477"/>
        <end position="489"/>
    </location>
</feature>
<feature type="compositionally biased region" description="Acidic residues" evidence="5">
    <location>
        <begin position="451"/>
        <end position="476"/>
    </location>
</feature>
<gene>
    <name evidence="7" type="ORF">C3L33_07503</name>
</gene>
<name>A0A6A4LRR5_9ERIC</name>
<keyword evidence="3" id="KW-0963">Cytoplasm</keyword>
<dbReference type="InterPro" id="IPR032675">
    <property type="entry name" value="LRR_dom_sf"/>
</dbReference>
<evidence type="ECO:0000256" key="2">
    <source>
        <dbReference type="ARBA" id="ARBA00004496"/>
    </source>
</evidence>
<evidence type="ECO:0000256" key="3">
    <source>
        <dbReference type="ARBA" id="ARBA00022490"/>
    </source>
</evidence>
<dbReference type="Pfam" id="PF13516">
    <property type="entry name" value="LRR_6"/>
    <property type="match status" value="2"/>
</dbReference>
<dbReference type="InterPro" id="IPR038214">
    <property type="entry name" value="WPP_sf"/>
</dbReference>
<organism evidence="7 8">
    <name type="scientific">Rhododendron williamsianum</name>
    <dbReference type="NCBI Taxonomy" id="262921"/>
    <lineage>
        <taxon>Eukaryota</taxon>
        <taxon>Viridiplantae</taxon>
        <taxon>Streptophyta</taxon>
        <taxon>Embryophyta</taxon>
        <taxon>Tracheophyta</taxon>
        <taxon>Spermatophyta</taxon>
        <taxon>Magnoliopsida</taxon>
        <taxon>eudicotyledons</taxon>
        <taxon>Gunneridae</taxon>
        <taxon>Pentapetalae</taxon>
        <taxon>asterids</taxon>
        <taxon>Ericales</taxon>
        <taxon>Ericaceae</taxon>
        <taxon>Ericoideae</taxon>
        <taxon>Rhodoreae</taxon>
        <taxon>Rhododendron</taxon>
    </lineage>
</organism>
<dbReference type="Pfam" id="PF13943">
    <property type="entry name" value="WPP"/>
    <property type="match status" value="1"/>
</dbReference>
<dbReference type="InterPro" id="IPR045203">
    <property type="entry name" value="RanGAP1/2"/>
</dbReference>
<evidence type="ECO:0000256" key="1">
    <source>
        <dbReference type="ARBA" id="ARBA00004123"/>
    </source>
</evidence>
<dbReference type="Gene3D" id="1.10.246.200">
    <property type="entry name" value="WPP domain"/>
    <property type="match status" value="1"/>
</dbReference>
<accession>A0A6A4LRR5</accession>
<feature type="domain" description="WPP" evidence="6">
    <location>
        <begin position="1"/>
        <end position="78"/>
    </location>
</feature>
<comment type="subcellular location">
    <subcellularLocation>
        <location evidence="2">Cytoplasm</location>
    </subcellularLocation>
    <subcellularLocation>
        <location evidence="1">Nucleus</location>
    </subcellularLocation>
</comment>
<evidence type="ECO:0000259" key="6">
    <source>
        <dbReference type="Pfam" id="PF13943"/>
    </source>
</evidence>
<evidence type="ECO:0000256" key="5">
    <source>
        <dbReference type="SAM" id="MobiDB-lite"/>
    </source>
</evidence>
<dbReference type="SMART" id="SM00368">
    <property type="entry name" value="LRR_RI"/>
    <property type="match status" value="8"/>
</dbReference>
<evidence type="ECO:0000313" key="8">
    <source>
        <dbReference type="Proteomes" id="UP000428333"/>
    </source>
</evidence>
<dbReference type="PANTHER" id="PTHR46761">
    <property type="entry name" value="RAN GTPASE-ACTIVATING PROTEIN 1"/>
    <property type="match status" value="1"/>
</dbReference>